<dbReference type="PANTHER" id="PTHR21063:SF4">
    <property type="entry name" value="CD48 ANTIGEN-RELATED"/>
    <property type="match status" value="1"/>
</dbReference>
<reference evidence="3 4" key="1">
    <citation type="submission" date="2018-10" db="EMBL/GenBank/DDBJ databases">
        <title>Genome assembly for a Yunnan-Guizhou Plateau 3E fish, Anabarilius grahami (Regan), and its evolutionary and genetic applications.</title>
        <authorList>
            <person name="Jiang W."/>
        </authorList>
    </citation>
    <scope>NUCLEOTIDE SEQUENCE [LARGE SCALE GENOMIC DNA]</scope>
    <source>
        <strain evidence="3">AG-KIZ</strain>
        <tissue evidence="3">Muscle</tissue>
    </source>
</reference>
<organism evidence="3 4">
    <name type="scientific">Anabarilius grahami</name>
    <name type="common">Kanglang fish</name>
    <name type="synonym">Barilius grahami</name>
    <dbReference type="NCBI Taxonomy" id="495550"/>
    <lineage>
        <taxon>Eukaryota</taxon>
        <taxon>Metazoa</taxon>
        <taxon>Chordata</taxon>
        <taxon>Craniata</taxon>
        <taxon>Vertebrata</taxon>
        <taxon>Euteleostomi</taxon>
        <taxon>Actinopterygii</taxon>
        <taxon>Neopterygii</taxon>
        <taxon>Teleostei</taxon>
        <taxon>Ostariophysi</taxon>
        <taxon>Cypriniformes</taxon>
        <taxon>Xenocyprididae</taxon>
        <taxon>Xenocypridinae</taxon>
        <taxon>Xenocypridinae incertae sedis</taxon>
        <taxon>Anabarilius</taxon>
    </lineage>
</organism>
<keyword evidence="4" id="KW-1185">Reference proteome</keyword>
<dbReference type="Pfam" id="PF07686">
    <property type="entry name" value="V-set"/>
    <property type="match status" value="1"/>
</dbReference>
<dbReference type="Proteomes" id="UP000281406">
    <property type="component" value="Unassembled WGS sequence"/>
</dbReference>
<dbReference type="SUPFAM" id="SSF48726">
    <property type="entry name" value="Immunoglobulin"/>
    <property type="match status" value="5"/>
</dbReference>
<evidence type="ECO:0000313" key="4">
    <source>
        <dbReference type="Proteomes" id="UP000281406"/>
    </source>
</evidence>
<dbReference type="OrthoDB" id="8885428at2759"/>
<evidence type="ECO:0000256" key="1">
    <source>
        <dbReference type="SAM" id="MobiDB-lite"/>
    </source>
</evidence>
<dbReference type="PANTHER" id="PTHR21063">
    <property type="entry name" value="LFA-3"/>
    <property type="match status" value="1"/>
</dbReference>
<dbReference type="Gene3D" id="2.60.40.10">
    <property type="entry name" value="Immunoglobulins"/>
    <property type="match status" value="5"/>
</dbReference>
<dbReference type="InterPro" id="IPR007110">
    <property type="entry name" value="Ig-like_dom"/>
</dbReference>
<proteinExistence type="predicted"/>
<evidence type="ECO:0000259" key="2">
    <source>
        <dbReference type="PROSITE" id="PS50835"/>
    </source>
</evidence>
<dbReference type="SMART" id="SM00409">
    <property type="entry name" value="IG"/>
    <property type="match status" value="5"/>
</dbReference>
<dbReference type="InterPro" id="IPR013106">
    <property type="entry name" value="Ig_V-set"/>
</dbReference>
<comment type="caution">
    <text evidence="3">The sequence shown here is derived from an EMBL/GenBank/DDBJ whole genome shotgun (WGS) entry which is preliminary data.</text>
</comment>
<protein>
    <recommendedName>
        <fullName evidence="2">Ig-like domain-containing protein</fullName>
    </recommendedName>
</protein>
<accession>A0A3N0XVN4</accession>
<gene>
    <name evidence="3" type="ORF">DPX16_1209</name>
</gene>
<evidence type="ECO:0000313" key="3">
    <source>
        <dbReference type="EMBL" id="ROJ73025.1"/>
    </source>
</evidence>
<name>A0A3N0XVN4_ANAGA</name>
<dbReference type="InterPro" id="IPR013783">
    <property type="entry name" value="Ig-like_fold"/>
</dbReference>
<dbReference type="InterPro" id="IPR003599">
    <property type="entry name" value="Ig_sub"/>
</dbReference>
<dbReference type="InterPro" id="IPR036179">
    <property type="entry name" value="Ig-like_dom_sf"/>
</dbReference>
<dbReference type="EMBL" id="RJVU01059542">
    <property type="protein sequence ID" value="ROJ73025.1"/>
    <property type="molecule type" value="Genomic_DNA"/>
</dbReference>
<sequence>MLLGNTPHNSKPVSVCLLSWPEVSVVSVKPVVSFPGVSVKETEESKPEPMTVMEGDSVTLLTNLTELMNDDTILWLFGPKDLLISQMRRKDDFTPVFFTYDPGFRGRLQVDQKTGSLTIRNTRTRHSGRYKLTVSREKTTTKTFNVTVIAVVGETDGMKSVSVSVTEGESATLRNDAEKHKDALMLWRFGDKGVLLAKIDIEANETSLHDADERFRDRLQLDLQTGSLSITNTRTNDSGLYELQIRGIESSRRFLLSVNDEEKKSVMEGDSLTLLAGLTNIQGIDKIEWCYEAEHNRIAEINEGKIKKFTGADGRFRSKLRLDKDTGDLTISNIRTILSGLYILKISSSSKSVTKSTTRTKRKRFIVTVSDEEKKSVEEGDSLTLLAGLTNIQGIDKIEWCYEAEHNRIAEINEGIIKKFTGADGRFRSKLRLDEETGDLSISNIRTIHSGLYILKISSSSSSKSVCGAKRTTRTKRKRFIVTVSVRTRTVNAGDPVPLETDAELQSGDLMLWTFGPENRLVVKTESGRTSISESFRDRLELDNETGSLTIRNIGITDSGHFKLQIINSKQTTFRRFNVTVIGSCSLPAAHSITSNNSAYSGQGGLEKETVSLASSSTAISCSLGLAARRTLTPGSDDVKDRTSSPSRSSSPP</sequence>
<feature type="domain" description="Ig-like" evidence="2">
    <location>
        <begin position="35"/>
        <end position="147"/>
    </location>
</feature>
<feature type="region of interest" description="Disordered" evidence="1">
    <location>
        <begin position="632"/>
        <end position="653"/>
    </location>
</feature>
<dbReference type="PROSITE" id="PS50835">
    <property type="entry name" value="IG_LIKE"/>
    <property type="match status" value="1"/>
</dbReference>
<feature type="compositionally biased region" description="Low complexity" evidence="1">
    <location>
        <begin position="644"/>
        <end position="653"/>
    </location>
</feature>
<dbReference type="AlphaFoldDB" id="A0A3N0XVN4"/>